<evidence type="ECO:0000256" key="6">
    <source>
        <dbReference type="ARBA" id="ARBA00023204"/>
    </source>
</evidence>
<keyword evidence="10" id="KW-0547">Nucleotide-binding</keyword>
<dbReference type="InterPro" id="IPR057595">
    <property type="entry name" value="TopB1_SLF1_BRCT"/>
</dbReference>
<feature type="domain" description="BRCT" evidence="12">
    <location>
        <begin position="604"/>
        <end position="700"/>
    </location>
</feature>
<dbReference type="PROSITE" id="PS50172">
    <property type="entry name" value="BRCT"/>
    <property type="match status" value="5"/>
</dbReference>
<keyword evidence="10" id="KW-0067">ATP-binding</keyword>
<keyword evidence="14" id="KW-1185">Reference proteome</keyword>
<dbReference type="SUPFAM" id="SSF52540">
    <property type="entry name" value="P-loop containing nucleoside triphosphate hydrolases"/>
    <property type="match status" value="1"/>
</dbReference>
<evidence type="ECO:0000256" key="11">
    <source>
        <dbReference type="SAM" id="MobiDB-lite"/>
    </source>
</evidence>
<dbReference type="GO" id="GO:0005634">
    <property type="term" value="C:nucleus"/>
    <property type="evidence" value="ECO:0007669"/>
    <property type="project" value="UniProtKB-SubCell"/>
</dbReference>
<keyword evidence="4" id="KW-0677">Repeat</keyword>
<evidence type="ECO:0000256" key="9">
    <source>
        <dbReference type="RuleBase" id="RU003783"/>
    </source>
</evidence>
<name>A0A2H9TQV3_9FUNG</name>
<evidence type="ECO:0000256" key="5">
    <source>
        <dbReference type="ARBA" id="ARBA00022763"/>
    </source>
</evidence>
<evidence type="ECO:0000256" key="8">
    <source>
        <dbReference type="ARBA" id="ARBA00023242"/>
    </source>
</evidence>
<keyword evidence="10 13" id="KW-0808">Transferase</keyword>
<sequence>MVAGHEIVASNQYCRVAKAQVPWGGPGMAMVRGIVIGGPTGVGKTDLAALLAQRLNGELISCDSVQVYTGLTIGANKTPTPVPQHLVDLTHWSCAFTAADFLQSCWRTVKEVVGRGRVPILVGGTGFYLDWVVRGRPGAPPTDPLVLKEVEEMLAKDIDWETSVRRLREVDEEYATVLMKNDYYRLKRALVVQKMTGAPLSSFKQRRHSSDELSIDWRCFYLTVSDRMALLAHLDKRCEMMIQRGLIQEVLQLVKQGFGPDCQAGRAIGYKEVLDLLAELRRLPREQWDDALVEFIGEFQSQTRQYTRRQEKWFYGMQEFQWIERPSLSEDLSDSLVERVASLFNSTDTGSAENVRCKEFREQCRTPSKEKTKRLRSFRSVLCIYNDPDVRKTLLDSIDPVEASNTVGSELTDLVENIQEKVERLGGAFSPHLSKHVTHLLAGRILNSPKYLMAKQLALPVLLPKFIDDCFARSHLGVVDLRQMEQLHAVPVLWGCTVGVTGVPSDERQRMAQLVASCGGTFVVDLTAACTHLLVAEGAKSPKMQYALKWNVAMVTPQWLYDSVSRRICLDVSAYKMDGEQVSQRPTQSFPYGDLTADEVARVNVSPYFEGLHVYVGDLQTTERLNLLKRLILVAGGTRHSDLFDKSLITHFVVHNQTITPKELEQLGQFGDSLPIIVHDQWLFACFYAKTIAPIEPFLVNVDNLLNPKKEPQQPLQPIPAAATTSWSLKKEMHSTPPVQATAPATWSLKMSTQPSSQSTQLPPKSLPIFAGLCFSVRVEESIRAVQITDLVERNGGQIKSGQVNGEKTTTDGGPIVSENADYTITPMIIGTKPEGIAVNELWLEACIAHNQLMDTNLWHFVPIQTLLDPAKFSNLRVSVSGFAGVERDFYSRLITSTGAAYTDNLSKKNTHLISAAPVGPKYEYSMSSGILCVTSKWIMDSVKAGIPLPSADYALELPNLEVSSFGTPLRLGTPNQQQENQPNAQNTSSSRKRPVKAFSVDTPLRSQASKRLKDVAAQVTPTGLTQSTQPAMVLRGCVVAISQRLWHRREEIHDLVLEMGEGNMVEETFREFKTVRQHGKWIVSPWWLQHAKEGGQRLSEGQYPHTFANTTVNSEPTTPHIIEPSPQAVKPMIVPVSPSSIDFDSLLAVERRPNRPTISYNLSASIKPREEPTVKRVFALSGLSNDQRVSFTRILSGFPGTEGIRASSSWDPSATHLIIGKACEHAGKIVDERRYEWQAGWPVDPLAGAPRYWRQREGKAFAGWRVLLVADQKRAPGLRSILMAGEAVVGSLIEPITDITHILVSSQQIKAKIPSELLVEEKVHNIDLIAEYLIKS</sequence>
<dbReference type="InterPro" id="IPR036420">
    <property type="entry name" value="BRCT_dom_sf"/>
</dbReference>
<dbReference type="OrthoDB" id="775260at2759"/>
<dbReference type="GO" id="GO:0005524">
    <property type="term" value="F:ATP binding"/>
    <property type="evidence" value="ECO:0007669"/>
    <property type="project" value="UniProtKB-KW"/>
</dbReference>
<dbReference type="Pfam" id="PF00533">
    <property type="entry name" value="BRCT"/>
    <property type="match status" value="1"/>
</dbReference>
<evidence type="ECO:0000256" key="4">
    <source>
        <dbReference type="ARBA" id="ARBA00022737"/>
    </source>
</evidence>
<keyword evidence="3" id="KW-0963">Cytoplasm</keyword>
<dbReference type="Gene3D" id="1.10.20.140">
    <property type="match status" value="1"/>
</dbReference>
<evidence type="ECO:0000313" key="14">
    <source>
        <dbReference type="Proteomes" id="UP000240830"/>
    </source>
</evidence>
<feature type="domain" description="BRCT" evidence="12">
    <location>
        <begin position="416"/>
        <end position="473"/>
    </location>
</feature>
<dbReference type="HAMAP" id="MF_00185">
    <property type="entry name" value="IPP_trans"/>
    <property type="match status" value="1"/>
</dbReference>
<dbReference type="GO" id="GO:0033314">
    <property type="term" value="P:mitotic DNA replication checkpoint signaling"/>
    <property type="evidence" value="ECO:0007669"/>
    <property type="project" value="TreeGrafter"/>
</dbReference>
<dbReference type="SMART" id="SM00292">
    <property type="entry name" value="BRCT"/>
    <property type="match status" value="4"/>
</dbReference>
<dbReference type="GO" id="GO:0008033">
    <property type="term" value="P:tRNA processing"/>
    <property type="evidence" value="ECO:0007669"/>
    <property type="project" value="UniProtKB-KW"/>
</dbReference>
<dbReference type="Pfam" id="PF12738">
    <property type="entry name" value="PTCB-BRCT"/>
    <property type="match status" value="3"/>
</dbReference>
<keyword evidence="8" id="KW-0539">Nucleus</keyword>
<feature type="region of interest" description="Disordered" evidence="11">
    <location>
        <begin position="967"/>
        <end position="1001"/>
    </location>
</feature>
<comment type="catalytic activity">
    <reaction evidence="9">
        <text>adenosine(37) in tRNA + dimethylallyl diphosphate = N(6)-dimethylallyladenosine(37) in tRNA + diphosphate</text>
        <dbReference type="Rhea" id="RHEA:26482"/>
        <dbReference type="Rhea" id="RHEA-COMP:10162"/>
        <dbReference type="Rhea" id="RHEA-COMP:10375"/>
        <dbReference type="ChEBI" id="CHEBI:33019"/>
        <dbReference type="ChEBI" id="CHEBI:57623"/>
        <dbReference type="ChEBI" id="CHEBI:74411"/>
        <dbReference type="ChEBI" id="CHEBI:74415"/>
        <dbReference type="EC" id="2.5.1.75"/>
    </reaction>
</comment>
<feature type="domain" description="BRCT" evidence="12">
    <location>
        <begin position="765"/>
        <end position="861"/>
    </location>
</feature>
<dbReference type="EMBL" id="MTSL01000006">
    <property type="protein sequence ID" value="PJF20125.1"/>
    <property type="molecule type" value="Genomic_DNA"/>
</dbReference>
<evidence type="ECO:0000259" key="12">
    <source>
        <dbReference type="PROSITE" id="PS50172"/>
    </source>
</evidence>
<protein>
    <recommendedName>
        <fullName evidence="9">tRNA dimethylallyltransferase</fullName>
        <ecNumber evidence="9">2.5.1.75</ecNumber>
    </recommendedName>
</protein>
<dbReference type="SUPFAM" id="SSF52113">
    <property type="entry name" value="BRCT domain"/>
    <property type="match status" value="6"/>
</dbReference>
<evidence type="ECO:0000256" key="10">
    <source>
        <dbReference type="RuleBase" id="RU003785"/>
    </source>
</evidence>
<dbReference type="InterPro" id="IPR001357">
    <property type="entry name" value="BRCT_dom"/>
</dbReference>
<dbReference type="InterPro" id="IPR027417">
    <property type="entry name" value="P-loop_NTPase"/>
</dbReference>
<feature type="compositionally biased region" description="Low complexity" evidence="11">
    <location>
        <begin position="975"/>
        <end position="987"/>
    </location>
</feature>
<evidence type="ECO:0000313" key="13">
    <source>
        <dbReference type="EMBL" id="PJF20125.1"/>
    </source>
</evidence>
<dbReference type="GO" id="GO:0052381">
    <property type="term" value="F:tRNA dimethylallyltransferase activity"/>
    <property type="evidence" value="ECO:0007669"/>
    <property type="project" value="UniProtKB-EC"/>
</dbReference>
<keyword evidence="6" id="KW-0234">DNA repair</keyword>
<dbReference type="NCBIfam" id="TIGR00174">
    <property type="entry name" value="miaA"/>
    <property type="match status" value="1"/>
</dbReference>
<dbReference type="GO" id="GO:0006270">
    <property type="term" value="P:DNA replication initiation"/>
    <property type="evidence" value="ECO:0007669"/>
    <property type="project" value="TreeGrafter"/>
</dbReference>
<comment type="subcellular location">
    <subcellularLocation>
        <location evidence="2">Cytoplasm</location>
        <location evidence="2">Cytoskeleton</location>
        <location evidence="2">Microtubule organizing center</location>
        <location evidence="2">Centrosome</location>
    </subcellularLocation>
    <subcellularLocation>
        <location evidence="1">Nucleus</location>
    </subcellularLocation>
</comment>
<comment type="caution">
    <text evidence="13">The sequence shown here is derived from an EMBL/GenBank/DDBJ whole genome shotgun (WGS) entry which is preliminary data.</text>
</comment>
<keyword evidence="7" id="KW-0206">Cytoskeleton</keyword>
<dbReference type="CDD" id="cd17728">
    <property type="entry name" value="BRCT_TopBP1_rpt8"/>
    <property type="match status" value="1"/>
</dbReference>
<feature type="domain" description="BRCT" evidence="12">
    <location>
        <begin position="873"/>
        <end position="956"/>
    </location>
</feature>
<dbReference type="CDD" id="cd17731">
    <property type="entry name" value="BRCT_TopBP1_rpt2_like"/>
    <property type="match status" value="2"/>
</dbReference>
<accession>A0A2H9TQV3</accession>
<gene>
    <name evidence="13" type="ORF">PSACC_00063</name>
</gene>
<dbReference type="InterPro" id="IPR018022">
    <property type="entry name" value="IPT"/>
</dbReference>
<dbReference type="STRING" id="1246581.A0A2H9TQV3"/>
<dbReference type="Pfam" id="PF23294">
    <property type="entry name" value="BRCT_TopB1_SLF1"/>
    <property type="match status" value="1"/>
</dbReference>
<dbReference type="GO" id="GO:0007095">
    <property type="term" value="P:mitotic G2 DNA damage checkpoint signaling"/>
    <property type="evidence" value="ECO:0007669"/>
    <property type="project" value="TreeGrafter"/>
</dbReference>
<dbReference type="EC" id="2.5.1.75" evidence="9"/>
<feature type="domain" description="BRCT" evidence="12">
    <location>
        <begin position="488"/>
        <end position="577"/>
    </location>
</feature>
<evidence type="ECO:0000256" key="2">
    <source>
        <dbReference type="ARBA" id="ARBA00004300"/>
    </source>
</evidence>
<comment type="similarity">
    <text evidence="10">Belongs to the IPP transferase family.</text>
</comment>
<evidence type="ECO:0000256" key="1">
    <source>
        <dbReference type="ARBA" id="ARBA00004123"/>
    </source>
</evidence>
<dbReference type="GO" id="GO:0006281">
    <property type="term" value="P:DNA repair"/>
    <property type="evidence" value="ECO:0007669"/>
    <property type="project" value="UniProtKB-KW"/>
</dbReference>
<organism evidence="13 14">
    <name type="scientific">Paramicrosporidium saccamoebae</name>
    <dbReference type="NCBI Taxonomy" id="1246581"/>
    <lineage>
        <taxon>Eukaryota</taxon>
        <taxon>Fungi</taxon>
        <taxon>Fungi incertae sedis</taxon>
        <taxon>Cryptomycota</taxon>
        <taxon>Cryptomycota incertae sedis</taxon>
        <taxon>Paramicrosporidium</taxon>
    </lineage>
</organism>
<evidence type="ECO:0000256" key="3">
    <source>
        <dbReference type="ARBA" id="ARBA00022490"/>
    </source>
</evidence>
<dbReference type="Pfam" id="PF01715">
    <property type="entry name" value="IPPT"/>
    <property type="match status" value="1"/>
</dbReference>
<evidence type="ECO:0000256" key="7">
    <source>
        <dbReference type="ARBA" id="ARBA00023212"/>
    </source>
</evidence>
<keyword evidence="9" id="KW-0819">tRNA processing</keyword>
<dbReference type="PANTHER" id="PTHR13561:SF20">
    <property type="entry name" value="DNA TOPOISOMERASE 2-BINDING PROTEIN 1"/>
    <property type="match status" value="1"/>
</dbReference>
<dbReference type="Proteomes" id="UP000240830">
    <property type="component" value="Unassembled WGS sequence"/>
</dbReference>
<dbReference type="Gene3D" id="3.40.50.300">
    <property type="entry name" value="P-loop containing nucleotide triphosphate hydrolases"/>
    <property type="match status" value="1"/>
</dbReference>
<reference evidence="13 14" key="1">
    <citation type="submission" date="2016-10" db="EMBL/GenBank/DDBJ databases">
        <title>The genome of Paramicrosporidium saccamoebae is the missing link in understanding Cryptomycota and Microsporidia evolution.</title>
        <authorList>
            <person name="Quandt C.A."/>
            <person name="Beaudet D."/>
            <person name="Corsaro D."/>
            <person name="Michel R."/>
            <person name="Corradi N."/>
            <person name="James T."/>
        </authorList>
    </citation>
    <scope>NUCLEOTIDE SEQUENCE [LARGE SCALE GENOMIC DNA]</scope>
    <source>
        <strain evidence="13 14">KSL3</strain>
    </source>
</reference>
<dbReference type="PANTHER" id="PTHR13561">
    <property type="entry name" value="DNA REPLICATION REGULATOR DPB11-RELATED"/>
    <property type="match status" value="1"/>
</dbReference>
<dbReference type="InterPro" id="IPR049936">
    <property type="entry name" value="TopBP1_BRCT_8"/>
</dbReference>
<dbReference type="Gene3D" id="3.40.50.10190">
    <property type="entry name" value="BRCT domain"/>
    <property type="match status" value="7"/>
</dbReference>
<dbReference type="InterPro" id="IPR059215">
    <property type="entry name" value="BRCT2_TopBP1-like"/>
</dbReference>
<keyword evidence="5" id="KW-0227">DNA damage</keyword>
<proteinExistence type="inferred from homology"/>